<dbReference type="CDD" id="cd00616">
    <property type="entry name" value="AHBA_syn"/>
    <property type="match status" value="1"/>
</dbReference>
<dbReference type="OrthoDB" id="9804264at2"/>
<dbReference type="AlphaFoldDB" id="A0A3A4B089"/>
<dbReference type="PANTHER" id="PTHR30244">
    <property type="entry name" value="TRANSAMINASE"/>
    <property type="match status" value="1"/>
</dbReference>
<dbReference type="GO" id="GO:0030170">
    <property type="term" value="F:pyridoxal phosphate binding"/>
    <property type="evidence" value="ECO:0007669"/>
    <property type="project" value="TreeGrafter"/>
</dbReference>
<accession>A0A3A4B089</accession>
<dbReference type="EMBL" id="QZEY01000008">
    <property type="protein sequence ID" value="RJL30870.1"/>
    <property type="molecule type" value="Genomic_DNA"/>
</dbReference>
<dbReference type="InterPro" id="IPR015422">
    <property type="entry name" value="PyrdxlP-dep_Trfase_small"/>
</dbReference>
<dbReference type="RefSeq" id="WP_119928293.1">
    <property type="nucleotide sequence ID" value="NZ_QZEY01000008.1"/>
</dbReference>
<evidence type="ECO:0000256" key="3">
    <source>
        <dbReference type="PIRSR" id="PIRSR000390-2"/>
    </source>
</evidence>
<reference evidence="5 6" key="1">
    <citation type="submission" date="2018-09" db="EMBL/GenBank/DDBJ databases">
        <title>YIM 75507 draft genome.</title>
        <authorList>
            <person name="Tang S."/>
            <person name="Feng Y."/>
        </authorList>
    </citation>
    <scope>NUCLEOTIDE SEQUENCE [LARGE SCALE GENOMIC DNA]</scope>
    <source>
        <strain evidence="5 6">YIM 75507</strain>
    </source>
</reference>
<evidence type="ECO:0000256" key="4">
    <source>
        <dbReference type="RuleBase" id="RU004508"/>
    </source>
</evidence>
<sequence>MSVPFTVPAFADGAAAAVLEVLGSGWVTTGPQNAAFEKEFAAYLGAEHVLAVSSCTAALELCMRALDLPPGTRVFTPSLTFCGAVAAIVHAGHEPVLVDVDEDTLVVTPETIARAVRLHGSPGAVMVNHMAGYPVDPAAIAEAAGLPLNRVVEDVAHGPGGTVRGEQAGARSFAACFSFYATKNLAMGEGGAIATYDGDFADRLRALRLHGMSKDAWRRYLPGGSWRYDVKEIGLKANLSDFQAALGRAALKELPVWQERRAKLVARYDAELGELVRLPARPDPERHANHLYVIRVPGRDAVMAELAEAGVATSVHFIPVHHLTAYRDLPGARELPVTDRLGEELLSLPLYPSLSDEDQGQVVSALTSALRRRSAQCV</sequence>
<protein>
    <submittedName>
        <fullName evidence="5">DegT/DnrJ/EryC1/StrS family aminotransferase</fullName>
    </submittedName>
</protein>
<feature type="modified residue" description="N6-(pyridoxal phosphate)lysine" evidence="3">
    <location>
        <position position="183"/>
    </location>
</feature>
<evidence type="ECO:0000313" key="6">
    <source>
        <dbReference type="Proteomes" id="UP000265768"/>
    </source>
</evidence>
<comment type="caution">
    <text evidence="5">The sequence shown here is derived from an EMBL/GenBank/DDBJ whole genome shotgun (WGS) entry which is preliminary data.</text>
</comment>
<keyword evidence="3 4" id="KW-0663">Pyridoxal phosphate</keyword>
<dbReference type="GO" id="GO:0000271">
    <property type="term" value="P:polysaccharide biosynthetic process"/>
    <property type="evidence" value="ECO:0007669"/>
    <property type="project" value="TreeGrafter"/>
</dbReference>
<dbReference type="Gene3D" id="3.40.640.10">
    <property type="entry name" value="Type I PLP-dependent aspartate aminotransferase-like (Major domain)"/>
    <property type="match status" value="1"/>
</dbReference>
<dbReference type="Gene3D" id="3.90.1150.10">
    <property type="entry name" value="Aspartate Aminotransferase, domain 1"/>
    <property type="match status" value="1"/>
</dbReference>
<dbReference type="Proteomes" id="UP000265768">
    <property type="component" value="Unassembled WGS sequence"/>
</dbReference>
<comment type="similarity">
    <text evidence="4">Belongs to the DegT/DnrJ/EryC1 family.</text>
</comment>
<evidence type="ECO:0000313" key="5">
    <source>
        <dbReference type="EMBL" id="RJL30870.1"/>
    </source>
</evidence>
<dbReference type="InterPro" id="IPR000653">
    <property type="entry name" value="DegT/StrS_aminotransferase"/>
</dbReference>
<dbReference type="GO" id="GO:0008483">
    <property type="term" value="F:transaminase activity"/>
    <property type="evidence" value="ECO:0007669"/>
    <property type="project" value="UniProtKB-KW"/>
</dbReference>
<dbReference type="Pfam" id="PF01041">
    <property type="entry name" value="DegT_DnrJ_EryC1"/>
    <property type="match status" value="1"/>
</dbReference>
<comment type="cofactor">
    <cofactor evidence="1">
        <name>pyridoxal 5'-phosphate</name>
        <dbReference type="ChEBI" id="CHEBI:597326"/>
    </cofactor>
</comment>
<keyword evidence="6" id="KW-1185">Reference proteome</keyword>
<feature type="active site" description="Proton acceptor" evidence="2">
    <location>
        <position position="183"/>
    </location>
</feature>
<dbReference type="SUPFAM" id="SSF53383">
    <property type="entry name" value="PLP-dependent transferases"/>
    <property type="match status" value="1"/>
</dbReference>
<proteinExistence type="inferred from homology"/>
<keyword evidence="5" id="KW-0032">Aminotransferase</keyword>
<gene>
    <name evidence="5" type="ORF">D5H75_21445</name>
</gene>
<dbReference type="InterPro" id="IPR015421">
    <property type="entry name" value="PyrdxlP-dep_Trfase_major"/>
</dbReference>
<keyword evidence="5" id="KW-0808">Transferase</keyword>
<dbReference type="PANTHER" id="PTHR30244:SF34">
    <property type="entry name" value="DTDP-4-AMINO-4,6-DIDEOXYGALACTOSE TRANSAMINASE"/>
    <property type="match status" value="1"/>
</dbReference>
<evidence type="ECO:0000256" key="2">
    <source>
        <dbReference type="PIRSR" id="PIRSR000390-1"/>
    </source>
</evidence>
<dbReference type="PIRSF" id="PIRSF000390">
    <property type="entry name" value="PLP_StrS"/>
    <property type="match status" value="1"/>
</dbReference>
<name>A0A3A4B089_9ACTN</name>
<evidence type="ECO:0000256" key="1">
    <source>
        <dbReference type="ARBA" id="ARBA00001933"/>
    </source>
</evidence>
<organism evidence="5 6">
    <name type="scientific">Bailinhaonella thermotolerans</name>
    <dbReference type="NCBI Taxonomy" id="1070861"/>
    <lineage>
        <taxon>Bacteria</taxon>
        <taxon>Bacillati</taxon>
        <taxon>Actinomycetota</taxon>
        <taxon>Actinomycetes</taxon>
        <taxon>Streptosporangiales</taxon>
        <taxon>Streptosporangiaceae</taxon>
        <taxon>Bailinhaonella</taxon>
    </lineage>
</organism>
<dbReference type="InterPro" id="IPR015424">
    <property type="entry name" value="PyrdxlP-dep_Trfase"/>
</dbReference>